<sequence length="151" mass="16917">MSSDQKVRKLEFWTSPESFYSRGPVPERRDRSPSEQCCGSLEATGPWQARPVPSAPSHIFLTLSSSLVLGAWTWSLLERRSSPLELGLKLLRGWTFEARLIGVEPSLGLDWKGSSSFWSFGRDFFSRGILRLVDNSVRRIEGARDGSVGLT</sequence>
<organism evidence="2">
    <name type="scientific">Ananas comosus var. bracteatus</name>
    <name type="common">red pineapple</name>
    <dbReference type="NCBI Taxonomy" id="296719"/>
    <lineage>
        <taxon>Eukaryota</taxon>
        <taxon>Viridiplantae</taxon>
        <taxon>Streptophyta</taxon>
        <taxon>Embryophyta</taxon>
        <taxon>Tracheophyta</taxon>
        <taxon>Spermatophyta</taxon>
        <taxon>Magnoliopsida</taxon>
        <taxon>Liliopsida</taxon>
        <taxon>Poales</taxon>
        <taxon>Bromeliaceae</taxon>
        <taxon>Bromelioideae</taxon>
        <taxon>Ananas</taxon>
    </lineage>
</organism>
<dbReference type="EMBL" id="LR862147">
    <property type="protein sequence ID" value="CAD1829248.1"/>
    <property type="molecule type" value="Genomic_DNA"/>
</dbReference>
<reference evidence="2" key="1">
    <citation type="submission" date="2020-07" db="EMBL/GenBank/DDBJ databases">
        <authorList>
            <person name="Lin J."/>
        </authorList>
    </citation>
    <scope>NUCLEOTIDE SEQUENCE</scope>
</reference>
<proteinExistence type="predicted"/>
<name>A0A6V7PFB5_ANACO</name>
<protein>
    <submittedName>
        <fullName evidence="2">Uncharacterized protein</fullName>
    </submittedName>
</protein>
<evidence type="ECO:0000256" key="1">
    <source>
        <dbReference type="SAM" id="MobiDB-lite"/>
    </source>
</evidence>
<evidence type="ECO:0000313" key="2">
    <source>
        <dbReference type="EMBL" id="CAD1829248.1"/>
    </source>
</evidence>
<feature type="region of interest" description="Disordered" evidence="1">
    <location>
        <begin position="17"/>
        <end position="37"/>
    </location>
</feature>
<accession>A0A6V7PFB5</accession>
<dbReference type="AlphaFoldDB" id="A0A6V7PFB5"/>
<gene>
    <name evidence="2" type="ORF">CB5_LOCUS12459</name>
</gene>